<name>A0A238BXW6_9BILA</name>
<evidence type="ECO:0008006" key="8">
    <source>
        <dbReference type="Google" id="ProtNLM"/>
    </source>
</evidence>
<evidence type="ECO:0000256" key="2">
    <source>
        <dbReference type="ARBA" id="ARBA00022692"/>
    </source>
</evidence>
<accession>A0A238BXW6</accession>
<keyword evidence="5" id="KW-1133">Transmembrane helix</keyword>
<feature type="transmembrane region" description="Helical" evidence="5">
    <location>
        <begin position="83"/>
        <end position="99"/>
    </location>
</feature>
<protein>
    <recommendedName>
        <fullName evidence="8">Chitin synthase</fullName>
    </recommendedName>
</protein>
<feature type="transmembrane region" description="Helical" evidence="5">
    <location>
        <begin position="111"/>
        <end position="130"/>
    </location>
</feature>
<dbReference type="Proteomes" id="UP000242913">
    <property type="component" value="Unassembled WGS sequence"/>
</dbReference>
<feature type="region of interest" description="Disordered" evidence="4">
    <location>
        <begin position="537"/>
        <end position="570"/>
    </location>
</feature>
<dbReference type="GO" id="GO:0016020">
    <property type="term" value="C:membrane"/>
    <property type="evidence" value="ECO:0007669"/>
    <property type="project" value="UniProtKB-SubCell"/>
</dbReference>
<feature type="transmembrane region" description="Helical" evidence="5">
    <location>
        <begin position="370"/>
        <end position="391"/>
    </location>
</feature>
<organism evidence="6 7">
    <name type="scientific">Onchocerca flexuosa</name>
    <dbReference type="NCBI Taxonomy" id="387005"/>
    <lineage>
        <taxon>Eukaryota</taxon>
        <taxon>Metazoa</taxon>
        <taxon>Ecdysozoa</taxon>
        <taxon>Nematoda</taxon>
        <taxon>Chromadorea</taxon>
        <taxon>Rhabditida</taxon>
        <taxon>Spirurina</taxon>
        <taxon>Spiruromorpha</taxon>
        <taxon>Filarioidea</taxon>
        <taxon>Onchocercidae</taxon>
        <taxon>Onchocerca</taxon>
    </lineage>
</organism>
<feature type="transmembrane region" description="Helical" evidence="5">
    <location>
        <begin position="12"/>
        <end position="33"/>
    </location>
</feature>
<evidence type="ECO:0000313" key="6">
    <source>
        <dbReference type="EMBL" id="OZC10111.1"/>
    </source>
</evidence>
<dbReference type="PANTHER" id="PTHR22914">
    <property type="entry name" value="CHITIN SYNTHASE"/>
    <property type="match status" value="1"/>
</dbReference>
<dbReference type="GO" id="GO:0071944">
    <property type="term" value="C:cell periphery"/>
    <property type="evidence" value="ECO:0007669"/>
    <property type="project" value="TreeGrafter"/>
</dbReference>
<keyword evidence="3 5" id="KW-0472">Membrane</keyword>
<evidence type="ECO:0000256" key="5">
    <source>
        <dbReference type="SAM" id="Phobius"/>
    </source>
</evidence>
<sequence length="570" mass="64911">MLVSSILGPGTIFLMVVGALSISFNIDTSLSLFIVTLPVALFCFMCFLLAAQIIGALFAMLMTAVIVGTIIQMKKDGIMSPHSIFLFVVLGGFFIAAILHPLEFTCITPGVLYFLAIPCMYMLLPIYSLCNLNNVAWGTRENQKAFLQVDGEISVGCGSACRLMCCLRDKSAKMAEIWQLDEKINEMMDKLDRIEWQPAGIPTRTRASKDNLGSSKWENNSVKKDQTEIDSCDITDQSPVAMRNRKWNSKISEVWMNDKYLRRAEKDSLDSDEEAFWNDVINKYLSPIIHDQLEQKHIKNGLLLLRNKICSAFFMANTVFIITVLLLQLQKDCIHIEWPLGPQYNHTIISCGKNGREPVWVVTRLQLEPIGLVFLLFFISILVIQFIAMLLHRFGTMAHIIASTQLFCWRKRADHLTEDELVVQNAVEIARELQAIRGVDESDENSPSEEQAILRRNIVRNLESSKRSMYRPKTETLDAAFRKRFFALSSNKAVDRSNSERHLTLRRNTIRAIERRRNSIFGNQQLIQDGATLLVEDQQSSPKNENRNATRRNNLIHLFDNPLNDSGNKE</sequence>
<dbReference type="OrthoDB" id="370884at2759"/>
<feature type="transmembrane region" description="Helical" evidence="5">
    <location>
        <begin position="39"/>
        <end position="71"/>
    </location>
</feature>
<dbReference type="EMBL" id="KZ269989">
    <property type="protein sequence ID" value="OZC10111.1"/>
    <property type="molecule type" value="Genomic_DNA"/>
</dbReference>
<feature type="transmembrane region" description="Helical" evidence="5">
    <location>
        <begin position="309"/>
        <end position="329"/>
    </location>
</feature>
<evidence type="ECO:0000256" key="3">
    <source>
        <dbReference type="ARBA" id="ARBA00023136"/>
    </source>
</evidence>
<dbReference type="PANTHER" id="PTHR22914:SF42">
    <property type="entry name" value="CHITIN SYNTHASE"/>
    <property type="match status" value="1"/>
</dbReference>
<evidence type="ECO:0000256" key="4">
    <source>
        <dbReference type="SAM" id="MobiDB-lite"/>
    </source>
</evidence>
<comment type="subcellular location">
    <subcellularLocation>
        <location evidence="1">Membrane</location>
        <topology evidence="1">Multi-pass membrane protein</topology>
    </subcellularLocation>
</comment>
<evidence type="ECO:0000313" key="7">
    <source>
        <dbReference type="Proteomes" id="UP000242913"/>
    </source>
</evidence>
<dbReference type="GO" id="GO:0004100">
    <property type="term" value="F:chitin synthase activity"/>
    <property type="evidence" value="ECO:0007669"/>
    <property type="project" value="InterPro"/>
</dbReference>
<dbReference type="InterPro" id="IPR004835">
    <property type="entry name" value="Chitin_synth"/>
</dbReference>
<reference evidence="6 7" key="1">
    <citation type="submission" date="2015-12" db="EMBL/GenBank/DDBJ databases">
        <title>Draft genome of the nematode, Onchocerca flexuosa.</title>
        <authorList>
            <person name="Mitreva M."/>
        </authorList>
    </citation>
    <scope>NUCLEOTIDE SEQUENCE [LARGE SCALE GENOMIC DNA]</scope>
    <source>
        <strain evidence="6">Red Deer</strain>
    </source>
</reference>
<evidence type="ECO:0000256" key="1">
    <source>
        <dbReference type="ARBA" id="ARBA00004141"/>
    </source>
</evidence>
<proteinExistence type="predicted"/>
<dbReference type="GO" id="GO:0006031">
    <property type="term" value="P:chitin biosynthetic process"/>
    <property type="evidence" value="ECO:0007669"/>
    <property type="project" value="TreeGrafter"/>
</dbReference>
<keyword evidence="7" id="KW-1185">Reference proteome</keyword>
<gene>
    <name evidence="6" type="ORF">X798_02962</name>
</gene>
<dbReference type="AlphaFoldDB" id="A0A238BXW6"/>
<keyword evidence="2 5" id="KW-0812">Transmembrane</keyword>